<organism evidence="1 2">
    <name type="scientific">Microbacterium insulae</name>
    <dbReference type="NCBI Taxonomy" id="483014"/>
    <lineage>
        <taxon>Bacteria</taxon>
        <taxon>Bacillati</taxon>
        <taxon>Actinomycetota</taxon>
        <taxon>Actinomycetes</taxon>
        <taxon>Micrococcales</taxon>
        <taxon>Microbacteriaceae</taxon>
        <taxon>Microbacterium</taxon>
    </lineage>
</organism>
<dbReference type="Proteomes" id="UP001597055">
    <property type="component" value="Unassembled WGS sequence"/>
</dbReference>
<protein>
    <submittedName>
        <fullName evidence="1">Uncharacterized protein</fullName>
    </submittedName>
</protein>
<reference evidence="2" key="1">
    <citation type="journal article" date="2019" name="Int. J. Syst. Evol. Microbiol.">
        <title>The Global Catalogue of Microorganisms (GCM) 10K type strain sequencing project: providing services to taxonomists for standard genome sequencing and annotation.</title>
        <authorList>
            <consortium name="The Broad Institute Genomics Platform"/>
            <consortium name="The Broad Institute Genome Sequencing Center for Infectious Disease"/>
            <person name="Wu L."/>
            <person name="Ma J."/>
        </authorList>
    </citation>
    <scope>NUCLEOTIDE SEQUENCE [LARGE SCALE GENOMIC DNA]</scope>
    <source>
        <strain evidence="2">CCUG 54523</strain>
    </source>
</reference>
<dbReference type="RefSeq" id="WP_204980399.1">
    <property type="nucleotide sequence ID" value="NZ_JBHTII010000001.1"/>
</dbReference>
<gene>
    <name evidence="1" type="ORF">ACFQ0P_03390</name>
</gene>
<accession>A0ABW3AF86</accession>
<dbReference type="EMBL" id="JBHTII010000001">
    <property type="protein sequence ID" value="MFD0789429.1"/>
    <property type="molecule type" value="Genomic_DNA"/>
</dbReference>
<evidence type="ECO:0000313" key="1">
    <source>
        <dbReference type="EMBL" id="MFD0789429.1"/>
    </source>
</evidence>
<keyword evidence="2" id="KW-1185">Reference proteome</keyword>
<comment type="caution">
    <text evidence="1">The sequence shown here is derived from an EMBL/GenBank/DDBJ whole genome shotgun (WGS) entry which is preliminary data.</text>
</comment>
<sequence>MDTDRTSSDPSTLTEIVVRGRFGPALISALGAYVADIVVDGSLTRLIADVPDQSALLGLLDVLAALNIYIVSVNPIAHEPAS</sequence>
<evidence type="ECO:0000313" key="2">
    <source>
        <dbReference type="Proteomes" id="UP001597055"/>
    </source>
</evidence>
<proteinExistence type="predicted"/>
<name>A0ABW3AF86_9MICO</name>